<proteinExistence type="predicted"/>
<sequence>MNRSRCYAEAPLPPNEFSRKPFSQRWRASPHLSRIHRPVTTL</sequence>
<reference evidence="1" key="1">
    <citation type="submission" date="2014-09" db="EMBL/GenBank/DDBJ databases">
        <authorList>
            <person name="Magalhaes I.L.F."/>
            <person name="Oliveira U."/>
            <person name="Santos F.R."/>
            <person name="Vidigal T.H.D.A."/>
            <person name="Brescovit A.D."/>
            <person name="Santos A.J."/>
        </authorList>
    </citation>
    <scope>NUCLEOTIDE SEQUENCE</scope>
    <source>
        <tissue evidence="1">Shoot tissue taken approximately 20 cm above the soil surface</tissue>
    </source>
</reference>
<reference evidence="1" key="2">
    <citation type="journal article" date="2015" name="Data Brief">
        <title>Shoot transcriptome of the giant reed, Arundo donax.</title>
        <authorList>
            <person name="Barrero R.A."/>
            <person name="Guerrero F.D."/>
            <person name="Moolhuijzen P."/>
            <person name="Goolsby J.A."/>
            <person name="Tidwell J."/>
            <person name="Bellgard S.E."/>
            <person name="Bellgard M.I."/>
        </authorList>
    </citation>
    <scope>NUCLEOTIDE SEQUENCE</scope>
    <source>
        <tissue evidence="1">Shoot tissue taken approximately 20 cm above the soil surface</tissue>
    </source>
</reference>
<organism evidence="1">
    <name type="scientific">Arundo donax</name>
    <name type="common">Giant reed</name>
    <name type="synonym">Donax arundinaceus</name>
    <dbReference type="NCBI Taxonomy" id="35708"/>
    <lineage>
        <taxon>Eukaryota</taxon>
        <taxon>Viridiplantae</taxon>
        <taxon>Streptophyta</taxon>
        <taxon>Embryophyta</taxon>
        <taxon>Tracheophyta</taxon>
        <taxon>Spermatophyta</taxon>
        <taxon>Magnoliopsida</taxon>
        <taxon>Liliopsida</taxon>
        <taxon>Poales</taxon>
        <taxon>Poaceae</taxon>
        <taxon>PACMAD clade</taxon>
        <taxon>Arundinoideae</taxon>
        <taxon>Arundineae</taxon>
        <taxon>Arundo</taxon>
    </lineage>
</organism>
<dbReference type="AlphaFoldDB" id="A0A0A8ZWZ4"/>
<evidence type="ECO:0000313" key="1">
    <source>
        <dbReference type="EMBL" id="JAD43346.1"/>
    </source>
</evidence>
<name>A0A0A8ZWZ4_ARUDO</name>
<protein>
    <submittedName>
        <fullName evidence="1">Uncharacterized protein</fullName>
    </submittedName>
</protein>
<dbReference type="EMBL" id="GBRH01254549">
    <property type="protein sequence ID" value="JAD43346.1"/>
    <property type="molecule type" value="Transcribed_RNA"/>
</dbReference>
<accession>A0A0A8ZWZ4</accession>